<feature type="binding site" description="axial binding residue" evidence="11">
    <location>
        <position position="121"/>
    </location>
    <ligand>
        <name>heme b</name>
        <dbReference type="ChEBI" id="CHEBI:60344"/>
    </ligand>
    <ligandPart>
        <name>Fe</name>
        <dbReference type="ChEBI" id="CHEBI:18248"/>
    </ligandPart>
</feature>
<evidence type="ECO:0000259" key="12">
    <source>
        <dbReference type="PROSITE" id="PS50873"/>
    </source>
</evidence>
<keyword evidence="8" id="KW-0560">Oxidoreductase</keyword>
<evidence type="ECO:0000256" key="7">
    <source>
        <dbReference type="ARBA" id="ARBA00022723"/>
    </source>
</evidence>
<dbReference type="Pfam" id="PF00141">
    <property type="entry name" value="peroxidase"/>
    <property type="match status" value="1"/>
</dbReference>
<keyword evidence="5" id="KW-0575">Peroxidase</keyword>
<keyword evidence="6" id="KW-0349">Heme</keyword>
<dbReference type="InterPro" id="IPR002016">
    <property type="entry name" value="Haem_peroxidase"/>
</dbReference>
<dbReference type="GO" id="GO:0046872">
    <property type="term" value="F:metal ion binding"/>
    <property type="evidence" value="ECO:0007669"/>
    <property type="project" value="UniProtKB-KW"/>
</dbReference>
<evidence type="ECO:0000256" key="2">
    <source>
        <dbReference type="ARBA" id="ARBA00001913"/>
    </source>
</evidence>
<evidence type="ECO:0000256" key="3">
    <source>
        <dbReference type="ARBA" id="ARBA00006873"/>
    </source>
</evidence>
<evidence type="ECO:0000256" key="9">
    <source>
        <dbReference type="ARBA" id="ARBA00023004"/>
    </source>
</evidence>
<keyword evidence="7 11" id="KW-0479">Metal-binding</keyword>
<proteinExistence type="inferred from homology"/>
<dbReference type="PROSITE" id="PS50873">
    <property type="entry name" value="PEROXIDASE_4"/>
    <property type="match status" value="1"/>
</dbReference>
<dbReference type="PANTHER" id="PTHR31235">
    <property type="entry name" value="PEROXIDASE 25-RELATED"/>
    <property type="match status" value="1"/>
</dbReference>
<dbReference type="Gene3D" id="1.10.420.10">
    <property type="entry name" value="Peroxidase, domain 2"/>
    <property type="match status" value="1"/>
</dbReference>
<dbReference type="GO" id="GO:0140825">
    <property type="term" value="F:lactoperoxidase activity"/>
    <property type="evidence" value="ECO:0007669"/>
    <property type="project" value="UniProtKB-EC"/>
</dbReference>
<evidence type="ECO:0000256" key="10">
    <source>
        <dbReference type="PIRSR" id="PIRSR600823-2"/>
    </source>
</evidence>
<dbReference type="Gramene" id="QL06p008829:mrna">
    <property type="protein sequence ID" value="QL06p008829:mrna:CDS:1"/>
    <property type="gene ID" value="QL06p008829"/>
</dbReference>
<evidence type="ECO:0000256" key="5">
    <source>
        <dbReference type="ARBA" id="ARBA00022559"/>
    </source>
</evidence>
<dbReference type="PRINTS" id="PR00461">
    <property type="entry name" value="PLPEROXIDASE"/>
</dbReference>
<dbReference type="Proteomes" id="UP000594261">
    <property type="component" value="Chromosome 6"/>
</dbReference>
<reference evidence="13" key="2">
    <citation type="submission" date="2021-01" db="UniProtKB">
        <authorList>
            <consortium name="EnsemblPlants"/>
        </authorList>
    </citation>
    <scope>IDENTIFICATION</scope>
</reference>
<dbReference type="InterPro" id="IPR000823">
    <property type="entry name" value="Peroxidase_pln"/>
</dbReference>
<dbReference type="EC" id="1.11.1.7" evidence="4"/>
<comment type="cofactor">
    <cofactor evidence="2">
        <name>Ca(2+)</name>
        <dbReference type="ChEBI" id="CHEBI:29108"/>
    </cofactor>
</comment>
<evidence type="ECO:0000256" key="6">
    <source>
        <dbReference type="ARBA" id="ARBA00022617"/>
    </source>
</evidence>
<feature type="domain" description="Plant heme peroxidase family profile" evidence="12">
    <location>
        <begin position="6"/>
        <end position="163"/>
    </location>
</feature>
<dbReference type="GO" id="GO:0006979">
    <property type="term" value="P:response to oxidative stress"/>
    <property type="evidence" value="ECO:0007669"/>
    <property type="project" value="InterPro"/>
</dbReference>
<dbReference type="InterPro" id="IPR019793">
    <property type="entry name" value="Peroxidases_heam-ligand_BS"/>
</dbReference>
<keyword evidence="9 11" id="KW-0408">Iron</keyword>
<dbReference type="EMBL" id="LRBV02000006">
    <property type="status" value="NOT_ANNOTATED_CDS"/>
    <property type="molecule type" value="Genomic_DNA"/>
</dbReference>
<dbReference type="EnsemblPlants" id="QL06p008829:mrna">
    <property type="protein sequence ID" value="QL06p008829:mrna:CDS:1"/>
    <property type="gene ID" value="QL06p008829"/>
</dbReference>
<accession>A0A7N2LUT4</accession>
<evidence type="ECO:0000256" key="4">
    <source>
        <dbReference type="ARBA" id="ARBA00012313"/>
    </source>
</evidence>
<reference evidence="13 14" key="1">
    <citation type="journal article" date="2016" name="G3 (Bethesda)">
        <title>First Draft Assembly and Annotation of the Genome of a California Endemic Oak Quercus lobata Nee (Fagaceae).</title>
        <authorList>
            <person name="Sork V.L."/>
            <person name="Fitz-Gibbon S.T."/>
            <person name="Puiu D."/>
            <person name="Crepeau M."/>
            <person name="Gugger P.F."/>
            <person name="Sherman R."/>
            <person name="Stevens K."/>
            <person name="Langley C.H."/>
            <person name="Pellegrini M."/>
            <person name="Salzberg S.L."/>
        </authorList>
    </citation>
    <scope>NUCLEOTIDE SEQUENCE [LARGE SCALE GENOMIC DNA]</scope>
    <source>
        <strain evidence="13 14">cv. SW786</strain>
    </source>
</reference>
<keyword evidence="14" id="KW-1185">Reference proteome</keyword>
<comment type="catalytic activity">
    <reaction evidence="1">
        <text>2 a phenolic donor + H2O2 = 2 a phenolic radical donor + 2 H2O</text>
        <dbReference type="Rhea" id="RHEA:56136"/>
        <dbReference type="ChEBI" id="CHEBI:15377"/>
        <dbReference type="ChEBI" id="CHEBI:16240"/>
        <dbReference type="ChEBI" id="CHEBI:139520"/>
        <dbReference type="ChEBI" id="CHEBI:139521"/>
        <dbReference type="EC" id="1.11.1.7"/>
    </reaction>
</comment>
<dbReference type="PRINTS" id="PR00458">
    <property type="entry name" value="PEROXIDASE"/>
</dbReference>
<dbReference type="InterPro" id="IPR010255">
    <property type="entry name" value="Haem_peroxidase_sf"/>
</dbReference>
<comment type="similarity">
    <text evidence="3">Belongs to the peroxidase family. Ascorbate peroxidase subfamily.</text>
</comment>
<evidence type="ECO:0000256" key="1">
    <source>
        <dbReference type="ARBA" id="ARBA00000189"/>
    </source>
</evidence>
<evidence type="ECO:0000313" key="13">
    <source>
        <dbReference type="EnsemblPlants" id="QL06p008829:mrna:CDS:1"/>
    </source>
</evidence>
<evidence type="ECO:0000256" key="11">
    <source>
        <dbReference type="PIRSR" id="PIRSR600823-3"/>
    </source>
</evidence>
<protein>
    <recommendedName>
        <fullName evidence="4">peroxidase</fullName>
        <ecNumber evidence="4">1.11.1.7</ecNumber>
    </recommendedName>
</protein>
<dbReference type="GO" id="GO:0020037">
    <property type="term" value="F:heme binding"/>
    <property type="evidence" value="ECO:0007669"/>
    <property type="project" value="InterPro"/>
</dbReference>
<comment type="cofactor">
    <cofactor evidence="11">
        <name>heme b</name>
        <dbReference type="ChEBI" id="CHEBI:60344"/>
    </cofactor>
    <text evidence="11">Binds 1 heme b (iron(II)-protoporphyrin IX) group per subunit.</text>
</comment>
<dbReference type="PROSITE" id="PS00435">
    <property type="entry name" value="PEROXIDASE_1"/>
    <property type="match status" value="1"/>
</dbReference>
<sequence>MLLFCLIPNQARRQRKKESTVNQGVQGFEVIDEAKAKIEAQCPQTVSCADIIAFAARDSVFNAGGIDHYDVPGGRFDGRVSLKDEVIKNIPDPFFNVTQIEKNFAQKGLSLEEMVTLSGAHSIGGSHCSFFSKRLYSFNATYAQDPSMNPAYAKVLNPSMNPA</sequence>
<organism evidence="13 14">
    <name type="scientific">Quercus lobata</name>
    <name type="common">Valley oak</name>
    <dbReference type="NCBI Taxonomy" id="97700"/>
    <lineage>
        <taxon>Eukaryota</taxon>
        <taxon>Viridiplantae</taxon>
        <taxon>Streptophyta</taxon>
        <taxon>Embryophyta</taxon>
        <taxon>Tracheophyta</taxon>
        <taxon>Spermatophyta</taxon>
        <taxon>Magnoliopsida</taxon>
        <taxon>eudicotyledons</taxon>
        <taxon>Gunneridae</taxon>
        <taxon>Pentapetalae</taxon>
        <taxon>rosids</taxon>
        <taxon>fabids</taxon>
        <taxon>Fagales</taxon>
        <taxon>Fagaceae</taxon>
        <taxon>Quercus</taxon>
    </lineage>
</organism>
<dbReference type="InParanoid" id="A0A7N2LUT4"/>
<feature type="binding site" evidence="10">
    <location>
        <position position="91"/>
    </location>
    <ligand>
        <name>substrate</name>
    </ligand>
</feature>
<evidence type="ECO:0000256" key="8">
    <source>
        <dbReference type="ARBA" id="ARBA00023002"/>
    </source>
</evidence>
<dbReference type="Gene3D" id="1.10.520.10">
    <property type="match status" value="1"/>
</dbReference>
<evidence type="ECO:0000313" key="14">
    <source>
        <dbReference type="Proteomes" id="UP000594261"/>
    </source>
</evidence>
<dbReference type="SUPFAM" id="SSF48113">
    <property type="entry name" value="Heme-dependent peroxidases"/>
    <property type="match status" value="1"/>
</dbReference>
<dbReference type="AlphaFoldDB" id="A0A7N2LUT4"/>
<name>A0A7N2LUT4_QUELO</name>